<evidence type="ECO:0000256" key="7">
    <source>
        <dbReference type="ARBA" id="ARBA00022792"/>
    </source>
</evidence>
<keyword evidence="15" id="KW-1015">Disulfide bond</keyword>
<dbReference type="GO" id="GO:0008017">
    <property type="term" value="F:microtubule binding"/>
    <property type="evidence" value="ECO:0007669"/>
    <property type="project" value="TreeGrafter"/>
</dbReference>
<evidence type="ECO:0000256" key="3">
    <source>
        <dbReference type="ARBA" id="ARBA00011980"/>
    </source>
</evidence>
<evidence type="ECO:0000256" key="16">
    <source>
        <dbReference type="ARBA" id="ARBA00048040"/>
    </source>
</evidence>
<proteinExistence type="inferred from homology"/>
<gene>
    <name evidence="21" type="ORF">PsYK624_163300</name>
</gene>
<name>A0A9P3GQP6_9APHY</name>
<evidence type="ECO:0000256" key="1">
    <source>
        <dbReference type="ARBA" id="ARBA00004273"/>
    </source>
</evidence>
<dbReference type="Pfam" id="PF00350">
    <property type="entry name" value="Dynamin_N"/>
    <property type="match status" value="1"/>
</dbReference>
<keyword evidence="11" id="KW-1133">Transmembrane helix</keyword>
<dbReference type="GO" id="GO:0061024">
    <property type="term" value="P:membrane organization"/>
    <property type="evidence" value="ECO:0007669"/>
    <property type="project" value="UniProtKB-ARBA"/>
</dbReference>
<evidence type="ECO:0000256" key="8">
    <source>
        <dbReference type="ARBA" id="ARBA00022801"/>
    </source>
</evidence>
<keyword evidence="4" id="KW-0812">Transmembrane</keyword>
<evidence type="ECO:0000259" key="19">
    <source>
        <dbReference type="PROSITE" id="PS51388"/>
    </source>
</evidence>
<comment type="catalytic activity">
    <reaction evidence="16">
        <text>GTP + H2O = GDP + phosphate + H(+)</text>
        <dbReference type="Rhea" id="RHEA:19669"/>
        <dbReference type="ChEBI" id="CHEBI:15377"/>
        <dbReference type="ChEBI" id="CHEBI:15378"/>
        <dbReference type="ChEBI" id="CHEBI:37565"/>
        <dbReference type="ChEBI" id="CHEBI:43474"/>
        <dbReference type="ChEBI" id="CHEBI:58189"/>
        <dbReference type="EC" id="3.6.5.5"/>
    </reaction>
</comment>
<dbReference type="InterPro" id="IPR045063">
    <property type="entry name" value="Dynamin_N"/>
</dbReference>
<dbReference type="InterPro" id="IPR001401">
    <property type="entry name" value="Dynamin_GTPase"/>
</dbReference>
<dbReference type="PROSITE" id="PS51388">
    <property type="entry name" value="GED"/>
    <property type="match status" value="1"/>
</dbReference>
<evidence type="ECO:0000256" key="17">
    <source>
        <dbReference type="RuleBase" id="RU003932"/>
    </source>
</evidence>
<dbReference type="GO" id="GO:0046872">
    <property type="term" value="F:metal ion binding"/>
    <property type="evidence" value="ECO:0007669"/>
    <property type="project" value="UniProtKB-KW"/>
</dbReference>
<accession>A0A9P3GQP6</accession>
<evidence type="ECO:0000256" key="2">
    <source>
        <dbReference type="ARBA" id="ARBA00004569"/>
    </source>
</evidence>
<feature type="domain" description="GED" evidence="19">
    <location>
        <begin position="736"/>
        <end position="829"/>
    </location>
</feature>
<dbReference type="GO" id="GO:0031623">
    <property type="term" value="P:receptor internalization"/>
    <property type="evidence" value="ECO:0007669"/>
    <property type="project" value="TreeGrafter"/>
</dbReference>
<evidence type="ECO:0000256" key="5">
    <source>
        <dbReference type="ARBA" id="ARBA00022723"/>
    </source>
</evidence>
<evidence type="ECO:0000256" key="6">
    <source>
        <dbReference type="ARBA" id="ARBA00022741"/>
    </source>
</evidence>
<dbReference type="PROSITE" id="PS00410">
    <property type="entry name" value="G_DYNAMIN_1"/>
    <property type="match status" value="1"/>
</dbReference>
<evidence type="ECO:0000256" key="11">
    <source>
        <dbReference type="ARBA" id="ARBA00022989"/>
    </source>
</evidence>
<sequence>MLRALRFPVGAATVGAGGLTYANYKFEEMRKRTNEWMNTAQDTASDLFETASDAFKTVSSTVSGTVSDIKLPDIETPQFLKDLFNGLKGDGKQGGKEDSSEGGQKSNRPDGEDAVVAALIASTISSPSDSHRHDSNDTRNGLMHLTRKLIEIRSMLLSIDKSDALKLPSIVVIGSQSSGKSSVLEAIVGHEFLPKGSNMVTRRPIELTLIHTPARDGKDIEEYGEFPALGLGKISDFSQIQKTLTDLNLAVPASEAVSDDPIDLRIYSSRVPDLTLIDLPGYIQISSMDQPEMLKEKIASLCDKYIREPNIILAVCAADVDLANSPALRASKRVDPLGMRTIGVVTKMDLVPPEEGTRILTGDKYPLHLGYVGVVCKLPGKQGRTESTAQVAQEAEKEYFRAHSEYTSNRALMVSTDTLRKRLMDVLESSMASSLHGITNAVQLELEEAQYQFKVQYNDRRISAESYVAETVDLLKSRFKEFTTQFRKPQIRAKLKEMLDERVMDVLEQLYWSDKRTAELTALANDPKVKPDTLEPYWRYKLEAASSLLTKSGVGRDSTLLVADGLRALIDSIAAGEPFTHHPRAAERLTAFSHAILRERVGVTADQVENCIKPYKYEVEVEPREWEAGRTEALGLFERELAMCEDKLRDIRKKVGGGRRLNSLIAYVRTLEERERQTRAPRDESEASADDSLVDDYRYPPAHVLDARHAMLYNERLNILKLRLAALKSKRCRAGPENDALCPEAFLSVVADKLAYTAAMFINIELLDHFFYQFPREIDSRLLYDLDRKEIIEFARENPAVRKHLDLQERKDKLEEVMKQLNSLATLRPDVKQQTPRRQRGLFGGVF</sequence>
<keyword evidence="5" id="KW-0479">Metal-binding</keyword>
<dbReference type="InterPro" id="IPR030381">
    <property type="entry name" value="G_DYNAMIN_dom"/>
</dbReference>
<dbReference type="GO" id="GO:0003924">
    <property type="term" value="F:GTPase activity"/>
    <property type="evidence" value="ECO:0007669"/>
    <property type="project" value="InterPro"/>
</dbReference>
<dbReference type="PANTHER" id="PTHR11566:SF212">
    <property type="entry name" value="DYNAMIN"/>
    <property type="match status" value="1"/>
</dbReference>
<dbReference type="PRINTS" id="PR00195">
    <property type="entry name" value="DYNAMIN"/>
</dbReference>
<reference evidence="21 22" key="1">
    <citation type="submission" date="2021-08" db="EMBL/GenBank/DDBJ databases">
        <title>Draft Genome Sequence of Phanerochaete sordida strain YK-624.</title>
        <authorList>
            <person name="Mori T."/>
            <person name="Dohra H."/>
            <person name="Suzuki T."/>
            <person name="Kawagishi H."/>
            <person name="Hirai H."/>
        </authorList>
    </citation>
    <scope>NUCLEOTIDE SEQUENCE [LARGE SCALE GENOMIC DNA]</scope>
    <source>
        <strain evidence="21 22">YK-624</strain>
    </source>
</reference>
<dbReference type="Proteomes" id="UP000703269">
    <property type="component" value="Unassembled WGS sequence"/>
</dbReference>
<dbReference type="OrthoDB" id="5061070at2759"/>
<evidence type="ECO:0000256" key="9">
    <source>
        <dbReference type="ARBA" id="ARBA00022842"/>
    </source>
</evidence>
<organism evidence="21 22">
    <name type="scientific">Phanerochaete sordida</name>
    <dbReference type="NCBI Taxonomy" id="48140"/>
    <lineage>
        <taxon>Eukaryota</taxon>
        <taxon>Fungi</taxon>
        <taxon>Dikarya</taxon>
        <taxon>Basidiomycota</taxon>
        <taxon>Agaricomycotina</taxon>
        <taxon>Agaricomycetes</taxon>
        <taxon>Polyporales</taxon>
        <taxon>Phanerochaetaceae</taxon>
        <taxon>Phanerochaete</taxon>
    </lineage>
</organism>
<dbReference type="EC" id="3.6.5.5" evidence="3"/>
<evidence type="ECO:0000256" key="13">
    <source>
        <dbReference type="ARBA" id="ARBA00023134"/>
    </source>
</evidence>
<dbReference type="PROSITE" id="PS51718">
    <property type="entry name" value="G_DYNAMIN_2"/>
    <property type="match status" value="1"/>
</dbReference>
<dbReference type="GO" id="GO:0005743">
    <property type="term" value="C:mitochondrial inner membrane"/>
    <property type="evidence" value="ECO:0007669"/>
    <property type="project" value="UniProtKB-SubCell"/>
</dbReference>
<dbReference type="GO" id="GO:0005886">
    <property type="term" value="C:plasma membrane"/>
    <property type="evidence" value="ECO:0007669"/>
    <property type="project" value="TreeGrafter"/>
</dbReference>
<keyword evidence="9" id="KW-0460">Magnesium</keyword>
<evidence type="ECO:0000259" key="20">
    <source>
        <dbReference type="PROSITE" id="PS51718"/>
    </source>
</evidence>
<dbReference type="GO" id="GO:0005758">
    <property type="term" value="C:mitochondrial intermembrane space"/>
    <property type="evidence" value="ECO:0007669"/>
    <property type="project" value="UniProtKB-SubCell"/>
</dbReference>
<evidence type="ECO:0000256" key="12">
    <source>
        <dbReference type="ARBA" id="ARBA00023128"/>
    </source>
</evidence>
<comment type="subcellular location">
    <subcellularLocation>
        <location evidence="1">Mitochondrion inner membrane</location>
    </subcellularLocation>
    <subcellularLocation>
        <location evidence="2">Mitochondrion intermembrane space</location>
    </subcellularLocation>
</comment>
<dbReference type="FunFam" id="3.40.50.300:FF:000741">
    <property type="entry name" value="Putative mitochondrial dynamin GTPase"/>
    <property type="match status" value="1"/>
</dbReference>
<comment type="caution">
    <text evidence="21">The sequence shown here is derived from an EMBL/GenBank/DDBJ whole genome shotgun (WGS) entry which is preliminary data.</text>
</comment>
<keyword evidence="6 17" id="KW-0547">Nucleotide-binding</keyword>
<evidence type="ECO:0000256" key="18">
    <source>
        <dbReference type="SAM" id="MobiDB-lite"/>
    </source>
</evidence>
<dbReference type="PANTHER" id="PTHR11566">
    <property type="entry name" value="DYNAMIN"/>
    <property type="match status" value="1"/>
</dbReference>
<protein>
    <recommendedName>
        <fullName evidence="3">dynamin GTPase</fullName>
        <ecNumber evidence="3">3.6.5.5</ecNumber>
    </recommendedName>
</protein>
<keyword evidence="7" id="KW-0999">Mitochondrion inner membrane</keyword>
<dbReference type="Gene3D" id="3.40.50.300">
    <property type="entry name" value="P-loop containing nucleotide triphosphate hydrolases"/>
    <property type="match status" value="1"/>
</dbReference>
<evidence type="ECO:0000256" key="10">
    <source>
        <dbReference type="ARBA" id="ARBA00022946"/>
    </source>
</evidence>
<dbReference type="EMBL" id="BPQB01000132">
    <property type="protein sequence ID" value="GJF00053.1"/>
    <property type="molecule type" value="Genomic_DNA"/>
</dbReference>
<dbReference type="GO" id="GO:0005525">
    <property type="term" value="F:GTP binding"/>
    <property type="evidence" value="ECO:0007669"/>
    <property type="project" value="UniProtKB-KW"/>
</dbReference>
<comment type="similarity">
    <text evidence="17">Belongs to the TRAFAC class dynamin-like GTPase superfamily. Dynamin/Fzo/YdjA family.</text>
</comment>
<feature type="domain" description="Dynamin-type G" evidence="20">
    <location>
        <begin position="164"/>
        <end position="436"/>
    </location>
</feature>
<evidence type="ECO:0000313" key="21">
    <source>
        <dbReference type="EMBL" id="GJF00053.1"/>
    </source>
</evidence>
<keyword evidence="12" id="KW-0496">Mitochondrion</keyword>
<dbReference type="Pfam" id="PF24550">
    <property type="entry name" value="LIS_MGM1"/>
    <property type="match status" value="1"/>
</dbReference>
<evidence type="ECO:0000256" key="4">
    <source>
        <dbReference type="ARBA" id="ARBA00022692"/>
    </source>
</evidence>
<dbReference type="InterPro" id="IPR000375">
    <property type="entry name" value="Dynamin_stalk"/>
</dbReference>
<keyword evidence="14" id="KW-0472">Membrane</keyword>
<keyword evidence="22" id="KW-1185">Reference proteome</keyword>
<dbReference type="InterPro" id="IPR020850">
    <property type="entry name" value="GED_dom"/>
</dbReference>
<evidence type="ECO:0000256" key="14">
    <source>
        <dbReference type="ARBA" id="ARBA00023136"/>
    </source>
</evidence>
<evidence type="ECO:0000313" key="22">
    <source>
        <dbReference type="Proteomes" id="UP000703269"/>
    </source>
</evidence>
<dbReference type="InterPro" id="IPR027417">
    <property type="entry name" value="P-loop_NTPase"/>
</dbReference>
<keyword evidence="13 17" id="KW-0342">GTP-binding</keyword>
<dbReference type="InterPro" id="IPR019762">
    <property type="entry name" value="Dynamin_GTPase_CS"/>
</dbReference>
<keyword evidence="8 21" id="KW-0378">Hydrolase</keyword>
<dbReference type="GO" id="GO:0005874">
    <property type="term" value="C:microtubule"/>
    <property type="evidence" value="ECO:0007669"/>
    <property type="project" value="TreeGrafter"/>
</dbReference>
<dbReference type="SUPFAM" id="SSF52540">
    <property type="entry name" value="P-loop containing nucleoside triphosphate hydrolases"/>
    <property type="match status" value="1"/>
</dbReference>
<dbReference type="InterPro" id="IPR056495">
    <property type="entry name" value="LIS_MGM1"/>
</dbReference>
<evidence type="ECO:0000256" key="15">
    <source>
        <dbReference type="ARBA" id="ARBA00023157"/>
    </source>
</evidence>
<dbReference type="SMART" id="SM00053">
    <property type="entry name" value="DYNc"/>
    <property type="match status" value="1"/>
</dbReference>
<feature type="compositionally biased region" description="Basic and acidic residues" evidence="18">
    <location>
        <begin position="89"/>
        <end position="99"/>
    </location>
</feature>
<feature type="region of interest" description="Disordered" evidence="18">
    <location>
        <begin position="85"/>
        <end position="111"/>
    </location>
</feature>
<dbReference type="AlphaFoldDB" id="A0A9P3GQP6"/>
<dbReference type="CDD" id="cd08771">
    <property type="entry name" value="DLP_1"/>
    <property type="match status" value="1"/>
</dbReference>
<keyword evidence="10" id="KW-0809">Transit peptide</keyword>
<dbReference type="Pfam" id="PF01031">
    <property type="entry name" value="Dynamin_M"/>
    <property type="match status" value="1"/>
</dbReference>
<dbReference type="InterPro" id="IPR022812">
    <property type="entry name" value="Dynamin"/>
</dbReference>